<gene>
    <name evidence="2" type="ORF">L210DRAFT_2237097</name>
</gene>
<dbReference type="Proteomes" id="UP001194468">
    <property type="component" value="Unassembled WGS sequence"/>
</dbReference>
<evidence type="ECO:0000313" key="3">
    <source>
        <dbReference type="Proteomes" id="UP001194468"/>
    </source>
</evidence>
<name>A0AAD4BTI1_BOLED</name>
<evidence type="ECO:0000256" key="1">
    <source>
        <dbReference type="SAM" id="SignalP"/>
    </source>
</evidence>
<proteinExistence type="predicted"/>
<feature type="chain" id="PRO_5042066037" description="Secreted protein" evidence="1">
    <location>
        <begin position="19"/>
        <end position="89"/>
    </location>
</feature>
<keyword evidence="3" id="KW-1185">Reference proteome</keyword>
<dbReference type="EMBL" id="WHUW01000015">
    <property type="protein sequence ID" value="KAF8438961.1"/>
    <property type="molecule type" value="Genomic_DNA"/>
</dbReference>
<evidence type="ECO:0008006" key="4">
    <source>
        <dbReference type="Google" id="ProtNLM"/>
    </source>
</evidence>
<sequence length="89" mass="10600">MWMFCSLFFFPLPSPISFTEFCTLSIPDLRSSAFNAMFFYKLRCNTGQICQRFKLALVQWYNSQNQILKMQILLVNAALTENRRRMTRL</sequence>
<reference evidence="2" key="1">
    <citation type="submission" date="2019-10" db="EMBL/GenBank/DDBJ databases">
        <authorList>
            <consortium name="DOE Joint Genome Institute"/>
            <person name="Kuo A."/>
            <person name="Miyauchi S."/>
            <person name="Kiss E."/>
            <person name="Drula E."/>
            <person name="Kohler A."/>
            <person name="Sanchez-Garcia M."/>
            <person name="Andreopoulos B."/>
            <person name="Barry K.W."/>
            <person name="Bonito G."/>
            <person name="Buee M."/>
            <person name="Carver A."/>
            <person name="Chen C."/>
            <person name="Cichocki N."/>
            <person name="Clum A."/>
            <person name="Culley D."/>
            <person name="Crous P.W."/>
            <person name="Fauchery L."/>
            <person name="Girlanda M."/>
            <person name="Hayes R."/>
            <person name="Keri Z."/>
            <person name="LaButti K."/>
            <person name="Lipzen A."/>
            <person name="Lombard V."/>
            <person name="Magnuson J."/>
            <person name="Maillard F."/>
            <person name="Morin E."/>
            <person name="Murat C."/>
            <person name="Nolan M."/>
            <person name="Ohm R."/>
            <person name="Pangilinan J."/>
            <person name="Pereira M."/>
            <person name="Perotto S."/>
            <person name="Peter M."/>
            <person name="Riley R."/>
            <person name="Sitrit Y."/>
            <person name="Stielow B."/>
            <person name="Szollosi G."/>
            <person name="Zifcakova L."/>
            <person name="Stursova M."/>
            <person name="Spatafora J.W."/>
            <person name="Tedersoo L."/>
            <person name="Vaario L.-M."/>
            <person name="Yamada A."/>
            <person name="Yan M."/>
            <person name="Wang P."/>
            <person name="Xu J."/>
            <person name="Bruns T."/>
            <person name="Baldrian P."/>
            <person name="Vilgalys R."/>
            <person name="Henrissat B."/>
            <person name="Grigoriev I.V."/>
            <person name="Hibbett D."/>
            <person name="Nagy L.G."/>
            <person name="Martin F.M."/>
        </authorList>
    </citation>
    <scope>NUCLEOTIDE SEQUENCE</scope>
    <source>
        <strain evidence="2">BED1</strain>
    </source>
</reference>
<comment type="caution">
    <text evidence="2">The sequence shown here is derived from an EMBL/GenBank/DDBJ whole genome shotgun (WGS) entry which is preliminary data.</text>
</comment>
<accession>A0AAD4BTI1</accession>
<organism evidence="2 3">
    <name type="scientific">Boletus edulis BED1</name>
    <dbReference type="NCBI Taxonomy" id="1328754"/>
    <lineage>
        <taxon>Eukaryota</taxon>
        <taxon>Fungi</taxon>
        <taxon>Dikarya</taxon>
        <taxon>Basidiomycota</taxon>
        <taxon>Agaricomycotina</taxon>
        <taxon>Agaricomycetes</taxon>
        <taxon>Agaricomycetidae</taxon>
        <taxon>Boletales</taxon>
        <taxon>Boletineae</taxon>
        <taxon>Boletaceae</taxon>
        <taxon>Boletoideae</taxon>
        <taxon>Boletus</taxon>
    </lineage>
</organism>
<keyword evidence="1" id="KW-0732">Signal</keyword>
<feature type="signal peptide" evidence="1">
    <location>
        <begin position="1"/>
        <end position="18"/>
    </location>
</feature>
<dbReference type="AlphaFoldDB" id="A0AAD4BTI1"/>
<evidence type="ECO:0000313" key="2">
    <source>
        <dbReference type="EMBL" id="KAF8438961.1"/>
    </source>
</evidence>
<reference evidence="2" key="2">
    <citation type="journal article" date="2020" name="Nat. Commun.">
        <title>Large-scale genome sequencing of mycorrhizal fungi provides insights into the early evolution of symbiotic traits.</title>
        <authorList>
            <person name="Miyauchi S."/>
            <person name="Kiss E."/>
            <person name="Kuo A."/>
            <person name="Drula E."/>
            <person name="Kohler A."/>
            <person name="Sanchez-Garcia M."/>
            <person name="Morin E."/>
            <person name="Andreopoulos B."/>
            <person name="Barry K.W."/>
            <person name="Bonito G."/>
            <person name="Buee M."/>
            <person name="Carver A."/>
            <person name="Chen C."/>
            <person name="Cichocki N."/>
            <person name="Clum A."/>
            <person name="Culley D."/>
            <person name="Crous P.W."/>
            <person name="Fauchery L."/>
            <person name="Girlanda M."/>
            <person name="Hayes R.D."/>
            <person name="Keri Z."/>
            <person name="LaButti K."/>
            <person name="Lipzen A."/>
            <person name="Lombard V."/>
            <person name="Magnuson J."/>
            <person name="Maillard F."/>
            <person name="Murat C."/>
            <person name="Nolan M."/>
            <person name="Ohm R.A."/>
            <person name="Pangilinan J."/>
            <person name="Pereira M.F."/>
            <person name="Perotto S."/>
            <person name="Peter M."/>
            <person name="Pfister S."/>
            <person name="Riley R."/>
            <person name="Sitrit Y."/>
            <person name="Stielow J.B."/>
            <person name="Szollosi G."/>
            <person name="Zifcakova L."/>
            <person name="Stursova M."/>
            <person name="Spatafora J.W."/>
            <person name="Tedersoo L."/>
            <person name="Vaario L.M."/>
            <person name="Yamada A."/>
            <person name="Yan M."/>
            <person name="Wang P."/>
            <person name="Xu J."/>
            <person name="Bruns T."/>
            <person name="Baldrian P."/>
            <person name="Vilgalys R."/>
            <person name="Dunand C."/>
            <person name="Henrissat B."/>
            <person name="Grigoriev I.V."/>
            <person name="Hibbett D."/>
            <person name="Nagy L.G."/>
            <person name="Martin F.M."/>
        </authorList>
    </citation>
    <scope>NUCLEOTIDE SEQUENCE</scope>
    <source>
        <strain evidence="2">BED1</strain>
    </source>
</reference>
<protein>
    <recommendedName>
        <fullName evidence="4">Secreted protein</fullName>
    </recommendedName>
</protein>